<keyword evidence="3" id="KW-1185">Reference proteome</keyword>
<dbReference type="Proteomes" id="UP001176941">
    <property type="component" value="Chromosome 31"/>
</dbReference>
<evidence type="ECO:0000256" key="1">
    <source>
        <dbReference type="SAM" id="MobiDB-lite"/>
    </source>
</evidence>
<reference evidence="2" key="1">
    <citation type="submission" date="2023-04" db="EMBL/GenBank/DDBJ databases">
        <authorList>
            <consortium name="ELIXIR-Norway"/>
        </authorList>
    </citation>
    <scope>NUCLEOTIDE SEQUENCE [LARGE SCALE GENOMIC DNA]</scope>
</reference>
<evidence type="ECO:0000313" key="3">
    <source>
        <dbReference type="Proteomes" id="UP001176941"/>
    </source>
</evidence>
<feature type="compositionally biased region" description="Polar residues" evidence="1">
    <location>
        <begin position="1"/>
        <end position="14"/>
    </location>
</feature>
<gene>
    <name evidence="2" type="ORF">MRATA1EN1_LOCUS20750</name>
</gene>
<feature type="compositionally biased region" description="Basic and acidic residues" evidence="1">
    <location>
        <begin position="27"/>
        <end position="44"/>
    </location>
</feature>
<proteinExistence type="predicted"/>
<evidence type="ECO:0000313" key="2">
    <source>
        <dbReference type="EMBL" id="CAI9171788.1"/>
    </source>
</evidence>
<organism evidence="2 3">
    <name type="scientific">Rangifer tarandus platyrhynchus</name>
    <name type="common">Svalbard reindeer</name>
    <dbReference type="NCBI Taxonomy" id="3082113"/>
    <lineage>
        <taxon>Eukaryota</taxon>
        <taxon>Metazoa</taxon>
        <taxon>Chordata</taxon>
        <taxon>Craniata</taxon>
        <taxon>Vertebrata</taxon>
        <taxon>Euteleostomi</taxon>
        <taxon>Mammalia</taxon>
        <taxon>Eutheria</taxon>
        <taxon>Laurasiatheria</taxon>
        <taxon>Artiodactyla</taxon>
        <taxon>Ruminantia</taxon>
        <taxon>Pecora</taxon>
        <taxon>Cervidae</taxon>
        <taxon>Odocoileinae</taxon>
        <taxon>Rangifer</taxon>
    </lineage>
</organism>
<dbReference type="EMBL" id="OX459967">
    <property type="protein sequence ID" value="CAI9171788.1"/>
    <property type="molecule type" value="Genomic_DNA"/>
</dbReference>
<feature type="compositionally biased region" description="Gly residues" evidence="1">
    <location>
        <begin position="101"/>
        <end position="116"/>
    </location>
</feature>
<feature type="region of interest" description="Disordered" evidence="1">
    <location>
        <begin position="1"/>
        <end position="116"/>
    </location>
</feature>
<protein>
    <submittedName>
        <fullName evidence="2">Uncharacterized protein</fullName>
    </submittedName>
</protein>
<sequence>MRPRPSSNALTRASSRPPPPFDQSLPECERGPERTRSVPERDLEGTQAGRSFWPPGSGRLRRGRGASAGGEERRSPQPRGEVGCEAAGRELHIPRVVCPSGGRGGLGRGGAKPEGL</sequence>
<name>A0ABN8ZD17_RANTA</name>
<accession>A0ABN8ZD17</accession>